<dbReference type="GO" id="GO:0006826">
    <property type="term" value="P:iron ion transport"/>
    <property type="evidence" value="ECO:0007669"/>
    <property type="project" value="UniProtKB-KW"/>
</dbReference>
<dbReference type="GO" id="GO:0009279">
    <property type="term" value="C:cell outer membrane"/>
    <property type="evidence" value="ECO:0007669"/>
    <property type="project" value="UniProtKB-SubCell"/>
</dbReference>
<feature type="chain" id="PRO_5013166169" evidence="13">
    <location>
        <begin position="22"/>
        <end position="835"/>
    </location>
</feature>
<dbReference type="InterPro" id="IPR037066">
    <property type="entry name" value="Plug_dom_sf"/>
</dbReference>
<feature type="domain" description="TonB-dependent receptor-like beta-barrel" evidence="14">
    <location>
        <begin position="292"/>
        <end position="801"/>
    </location>
</feature>
<evidence type="ECO:0000256" key="1">
    <source>
        <dbReference type="ARBA" id="ARBA00004571"/>
    </source>
</evidence>
<keyword evidence="5 11" id="KW-0812">Transmembrane</keyword>
<keyword evidence="13" id="KW-0732">Signal</keyword>
<dbReference type="PANTHER" id="PTHR32552:SF81">
    <property type="entry name" value="TONB-DEPENDENT OUTER MEMBRANE RECEPTOR"/>
    <property type="match status" value="1"/>
</dbReference>
<keyword evidence="10 11" id="KW-0998">Cell outer membrane</keyword>
<dbReference type="PROSITE" id="PS52016">
    <property type="entry name" value="TONB_DEPENDENT_REC_3"/>
    <property type="match status" value="1"/>
</dbReference>
<proteinExistence type="inferred from homology"/>
<dbReference type="RefSeq" id="WP_088713674.1">
    <property type="nucleotide sequence ID" value="NZ_NFZT01000007.1"/>
</dbReference>
<name>A0A219B0N7_9SPHN</name>
<comment type="caution">
    <text evidence="16">The sequence shown here is derived from an EMBL/GenBank/DDBJ whole genome shotgun (WGS) entry which is preliminary data.</text>
</comment>
<dbReference type="Proteomes" id="UP000198462">
    <property type="component" value="Unassembled WGS sequence"/>
</dbReference>
<keyword evidence="16" id="KW-0675">Receptor</keyword>
<evidence type="ECO:0000259" key="15">
    <source>
        <dbReference type="Pfam" id="PF07715"/>
    </source>
</evidence>
<evidence type="ECO:0000256" key="12">
    <source>
        <dbReference type="RuleBase" id="RU003357"/>
    </source>
</evidence>
<evidence type="ECO:0000259" key="14">
    <source>
        <dbReference type="Pfam" id="PF00593"/>
    </source>
</evidence>
<keyword evidence="6" id="KW-0408">Iron</keyword>
<protein>
    <submittedName>
        <fullName evidence="16">TonB-dependent receptor</fullName>
    </submittedName>
</protein>
<keyword evidence="17" id="KW-1185">Reference proteome</keyword>
<evidence type="ECO:0000256" key="4">
    <source>
        <dbReference type="ARBA" id="ARBA00022496"/>
    </source>
</evidence>
<dbReference type="Pfam" id="PF00593">
    <property type="entry name" value="TonB_dep_Rec_b-barrel"/>
    <property type="match status" value="1"/>
</dbReference>
<evidence type="ECO:0000313" key="16">
    <source>
        <dbReference type="EMBL" id="OWV31880.1"/>
    </source>
</evidence>
<dbReference type="InterPro" id="IPR036942">
    <property type="entry name" value="Beta-barrel_TonB_sf"/>
</dbReference>
<keyword evidence="7" id="KW-0406">Ion transport</keyword>
<dbReference type="OrthoDB" id="7455607at2"/>
<feature type="signal peptide" evidence="13">
    <location>
        <begin position="1"/>
        <end position="21"/>
    </location>
</feature>
<keyword evidence="3 11" id="KW-1134">Transmembrane beta strand</keyword>
<organism evidence="16 17">
    <name type="scientific">Pacificimonas flava</name>
    <dbReference type="NCBI Taxonomy" id="1234595"/>
    <lineage>
        <taxon>Bacteria</taxon>
        <taxon>Pseudomonadati</taxon>
        <taxon>Pseudomonadota</taxon>
        <taxon>Alphaproteobacteria</taxon>
        <taxon>Sphingomonadales</taxon>
        <taxon>Sphingosinicellaceae</taxon>
        <taxon>Pacificimonas</taxon>
    </lineage>
</organism>
<dbReference type="EMBL" id="NFZT01000007">
    <property type="protein sequence ID" value="OWV31880.1"/>
    <property type="molecule type" value="Genomic_DNA"/>
</dbReference>
<evidence type="ECO:0000256" key="8">
    <source>
        <dbReference type="ARBA" id="ARBA00023077"/>
    </source>
</evidence>
<reference evidence="17" key="1">
    <citation type="submission" date="2017-05" db="EMBL/GenBank/DDBJ databases">
        <authorList>
            <person name="Lin X."/>
        </authorList>
    </citation>
    <scope>NUCLEOTIDE SEQUENCE [LARGE SCALE GENOMIC DNA]</scope>
    <source>
        <strain evidence="17">JLT2012</strain>
    </source>
</reference>
<dbReference type="InterPro" id="IPR012910">
    <property type="entry name" value="Plug_dom"/>
</dbReference>
<dbReference type="PANTHER" id="PTHR32552">
    <property type="entry name" value="FERRICHROME IRON RECEPTOR-RELATED"/>
    <property type="match status" value="1"/>
</dbReference>
<dbReference type="Gene3D" id="2.170.130.10">
    <property type="entry name" value="TonB-dependent receptor, plug domain"/>
    <property type="match status" value="1"/>
</dbReference>
<evidence type="ECO:0000256" key="11">
    <source>
        <dbReference type="PROSITE-ProRule" id="PRU01360"/>
    </source>
</evidence>
<evidence type="ECO:0000256" key="2">
    <source>
        <dbReference type="ARBA" id="ARBA00022448"/>
    </source>
</evidence>
<dbReference type="InterPro" id="IPR000531">
    <property type="entry name" value="Beta-barrel_TonB"/>
</dbReference>
<evidence type="ECO:0000313" key="17">
    <source>
        <dbReference type="Proteomes" id="UP000198462"/>
    </source>
</evidence>
<evidence type="ECO:0000256" key="6">
    <source>
        <dbReference type="ARBA" id="ARBA00023004"/>
    </source>
</evidence>
<keyword evidence="2 11" id="KW-0813">Transport</keyword>
<comment type="similarity">
    <text evidence="11 12">Belongs to the TonB-dependent receptor family.</text>
</comment>
<evidence type="ECO:0000256" key="3">
    <source>
        <dbReference type="ARBA" id="ARBA00022452"/>
    </source>
</evidence>
<evidence type="ECO:0000256" key="10">
    <source>
        <dbReference type="ARBA" id="ARBA00023237"/>
    </source>
</evidence>
<keyword evidence="8 12" id="KW-0798">TonB box</keyword>
<dbReference type="Pfam" id="PF07715">
    <property type="entry name" value="Plug"/>
    <property type="match status" value="1"/>
</dbReference>
<feature type="domain" description="TonB-dependent receptor plug" evidence="15">
    <location>
        <begin position="61"/>
        <end position="167"/>
    </location>
</feature>
<evidence type="ECO:0000256" key="5">
    <source>
        <dbReference type="ARBA" id="ARBA00022692"/>
    </source>
</evidence>
<evidence type="ECO:0000256" key="7">
    <source>
        <dbReference type="ARBA" id="ARBA00023065"/>
    </source>
</evidence>
<evidence type="ECO:0000256" key="9">
    <source>
        <dbReference type="ARBA" id="ARBA00023136"/>
    </source>
</evidence>
<sequence length="835" mass="90408">MKSAFLVAASSAAIISTAAAAQGVQDEQGASAATEQTAAEREPVAASRVIVVTATRRAESINDIPVSVQAFDGEQLDNLRVTDTEDLTAVAPSFTVSRGYQGVPIYTLRGIGFNTINLSATSTVGTYVDEVALAYPFMNTGPVYDLERVEVLKGPQGTLYGRNTTGGLVNFITAKPTTYFEAGIEGELGNYSTVNSEGYISGPLSDSIQARFAFRTEDSFDGWQESISRDETLGENHRYGARLTIAAQPADGMDLELAASGWINNSDTLAAQAIGFTPNTDPVTGASGVFNAPGLPEFVANNFPTEGDQADWAPDSRRRTDIGTGLGLDEDLQENNEFYSLRALAELELSDRVNLISLTGFNHVERDATFDWSGAPYEVLIQNTVGEIDSFSQELRVEYDVGPAQILFGGYYAHDDILDTNRTLLGENANPNFIRFLGLNGLPGSGGPAPIDIPFLNPFGYTPTEIGQAFRTYRDEAEFQTEVFSLFANADVDLADTLRLTAGVRYTDDTQDYVGCSRDVNGNMLPNVNVVNRFLFLGIYGELVDPISQGECNTFDPETLTFGPVESSLEEDNVAWRGALAWDATNDVLVFGSVSRGFKSGSTPVNAASIAEQNFPAVQEQLTAYELGVKAGMFDNAAQLNVAGFYYDYKDKQLSSYFPDPIYTALSRLVNVPTSNAWGIDGDVTVYVGDELTISAAATYLQTEIEAYDGINAAGQPETYDGSEFPYSPEFSGSLTVNYDAPVSSSLGMRITANGRYQTEVFTTLENEYPYTIDDYAIVNASAALYGLDTGWEVSVWGRNLTDTYYWSAVASNANTVVRFPGRTRTFGLSVSYDF</sequence>
<keyword evidence="9 11" id="KW-0472">Membrane</keyword>
<gene>
    <name evidence="16" type="ORF">B5C34_15375</name>
</gene>
<dbReference type="Gene3D" id="2.40.170.20">
    <property type="entry name" value="TonB-dependent receptor, beta-barrel domain"/>
    <property type="match status" value="1"/>
</dbReference>
<keyword evidence="4" id="KW-0410">Iron transport</keyword>
<dbReference type="AlphaFoldDB" id="A0A219B0N7"/>
<comment type="subcellular location">
    <subcellularLocation>
        <location evidence="1 11">Cell outer membrane</location>
        <topology evidence="1 11">Multi-pass membrane protein</topology>
    </subcellularLocation>
</comment>
<accession>A0A219B0N7</accession>
<dbReference type="InterPro" id="IPR039426">
    <property type="entry name" value="TonB-dep_rcpt-like"/>
</dbReference>
<dbReference type="SUPFAM" id="SSF56935">
    <property type="entry name" value="Porins"/>
    <property type="match status" value="1"/>
</dbReference>
<evidence type="ECO:0000256" key="13">
    <source>
        <dbReference type="SAM" id="SignalP"/>
    </source>
</evidence>